<dbReference type="Proteomes" id="UP000005013">
    <property type="component" value="Chromosome"/>
</dbReference>
<proteinExistence type="predicted"/>
<evidence type="ECO:0000313" key="2">
    <source>
        <dbReference type="EMBL" id="AFI05248.1"/>
    </source>
</evidence>
<dbReference type="OrthoDB" id="48898at2"/>
<dbReference type="STRING" id="1163745.HCD_01080"/>
<dbReference type="HOGENOM" id="CLU_672030_0_0_7"/>
<accession>I0EQM9</accession>
<feature type="domain" description="HD" evidence="1">
    <location>
        <begin position="212"/>
        <end position="391"/>
    </location>
</feature>
<dbReference type="eggNOG" id="COG1896">
    <property type="taxonomic scope" value="Bacteria"/>
</dbReference>
<dbReference type="AlphaFoldDB" id="I0EQM9"/>
<organism evidence="2 3">
    <name type="scientific">Helicobacter cetorum (strain ATCC BAA-540 / CCUG 52418 / MIT 99-5656)</name>
    <dbReference type="NCBI Taxonomy" id="1163745"/>
    <lineage>
        <taxon>Bacteria</taxon>
        <taxon>Pseudomonadati</taxon>
        <taxon>Campylobacterota</taxon>
        <taxon>Epsilonproteobacteria</taxon>
        <taxon>Campylobacterales</taxon>
        <taxon>Helicobacteraceae</taxon>
        <taxon>Helicobacter</taxon>
    </lineage>
</organism>
<dbReference type="SUPFAM" id="SSF109604">
    <property type="entry name" value="HD-domain/PDEase-like"/>
    <property type="match status" value="1"/>
</dbReference>
<sequence>MYGAYPIKTNLFSPFTPLKTPKLQAKFLRRMFVSASIRRWNDQSCPLEFVELDKQAHKAMIMYLLAKDLIHRGKKIDLDILIKYFCFEFLARVVLTDIKPPIFYRLQKTHNKELAHYVAESLKDEIKDYFCLEELQNYLRETPNHLEAQILQSAHFYASKWEFDIIYHFNPNMYGVKEIKEKIDKQLKSNEHLFEGLFGEKEDLKKMVSMFGQLRFQKRWSQTPRVPETSVLGHTLCVALIAYLLSFDLNTCKSMRINHFLGGLFHDLPEILTRDIITPIKRSVVGLDDCIKEIEKEEMQEKVYSLVSQSVQEDLRYFTENEFKNRYKDKSHQIVFTKDAKELFALYNQDEYEGVCGELLKVCDHLSAFLEAKISLSHGISSADLINGFRNVYKLRKDTQICGLDLGALFRDFE</sequence>
<evidence type="ECO:0000259" key="1">
    <source>
        <dbReference type="Pfam" id="PF13023"/>
    </source>
</evidence>
<gene>
    <name evidence="2" type="ordered locus">HCD_01080</name>
</gene>
<dbReference type="Pfam" id="PF13023">
    <property type="entry name" value="HD_3"/>
    <property type="match status" value="1"/>
</dbReference>
<evidence type="ECO:0000313" key="3">
    <source>
        <dbReference type="Proteomes" id="UP000005013"/>
    </source>
</evidence>
<reference evidence="2 3" key="1">
    <citation type="journal article" date="2013" name="PLoS ONE">
        <title>Sequence Divergence and Conservation in Genomes ofHelicobacter cetorum Strains from a Dolphin and a Whale.</title>
        <authorList>
            <person name="Kersulyte D."/>
            <person name="Rossi M."/>
            <person name="Berg D.E."/>
        </authorList>
    </citation>
    <scope>NUCLEOTIDE SEQUENCE [LARGE SCALE GENOMIC DNA]</scope>
    <source>
        <strain evidence="2 3">MIT 99-5656</strain>
    </source>
</reference>
<name>I0EQM9_HELCM</name>
<dbReference type="InterPro" id="IPR006674">
    <property type="entry name" value="HD_domain"/>
</dbReference>
<dbReference type="Gene3D" id="1.10.3210.10">
    <property type="entry name" value="Hypothetical protein af1432"/>
    <property type="match status" value="2"/>
</dbReference>
<dbReference type="PATRIC" id="fig|1163745.3.peg.230"/>
<dbReference type="EMBL" id="CP003481">
    <property type="protein sequence ID" value="AFI05248.1"/>
    <property type="molecule type" value="Genomic_DNA"/>
</dbReference>
<keyword evidence="3" id="KW-1185">Reference proteome</keyword>
<dbReference type="RefSeq" id="WP_014658776.1">
    <property type="nucleotide sequence ID" value="NC_017735.1"/>
</dbReference>
<protein>
    <recommendedName>
        <fullName evidence="1">HD domain-containing protein</fullName>
    </recommendedName>
</protein>
<dbReference type="KEGG" id="hcm:HCD_01080"/>